<dbReference type="SUPFAM" id="SSF55729">
    <property type="entry name" value="Acyl-CoA N-acyltransferases (Nat)"/>
    <property type="match status" value="1"/>
</dbReference>
<dbReference type="Gene3D" id="3.40.630.30">
    <property type="match status" value="1"/>
</dbReference>
<proteinExistence type="predicted"/>
<dbReference type="PROSITE" id="PS51186">
    <property type="entry name" value="GNAT"/>
    <property type="match status" value="1"/>
</dbReference>
<dbReference type="Proteomes" id="UP000199706">
    <property type="component" value="Unassembled WGS sequence"/>
</dbReference>
<dbReference type="AlphaFoldDB" id="A0A1G7U7I7"/>
<name>A0A1G7U7I7_9BURK</name>
<dbReference type="CDD" id="cd04301">
    <property type="entry name" value="NAT_SF"/>
    <property type="match status" value="1"/>
</dbReference>
<reference evidence="2 3" key="1">
    <citation type="submission" date="2016-10" db="EMBL/GenBank/DDBJ databases">
        <authorList>
            <person name="de Groot N.N."/>
        </authorList>
    </citation>
    <scope>NUCLEOTIDE SEQUENCE [LARGE SCALE GENOMIC DNA]</scope>
    <source>
        <strain evidence="2 3">LMG 2247</strain>
    </source>
</reference>
<dbReference type="RefSeq" id="WP_090683507.1">
    <property type="nucleotide sequence ID" value="NZ_CADERL010000005.1"/>
</dbReference>
<dbReference type="EMBL" id="FNCJ01000003">
    <property type="protein sequence ID" value="SDG43377.1"/>
    <property type="molecule type" value="Genomic_DNA"/>
</dbReference>
<feature type="domain" description="N-acetyltransferase" evidence="1">
    <location>
        <begin position="27"/>
        <end position="179"/>
    </location>
</feature>
<dbReference type="InterPro" id="IPR000182">
    <property type="entry name" value="GNAT_dom"/>
</dbReference>
<dbReference type="GO" id="GO:0016747">
    <property type="term" value="F:acyltransferase activity, transferring groups other than amino-acyl groups"/>
    <property type="evidence" value="ECO:0007669"/>
    <property type="project" value="InterPro"/>
</dbReference>
<dbReference type="OrthoDB" id="5525374at2"/>
<dbReference type="Pfam" id="PF00583">
    <property type="entry name" value="Acetyltransf_1"/>
    <property type="match status" value="1"/>
</dbReference>
<keyword evidence="2" id="KW-0687">Ribonucleoprotein</keyword>
<evidence type="ECO:0000313" key="3">
    <source>
        <dbReference type="Proteomes" id="UP000199706"/>
    </source>
</evidence>
<evidence type="ECO:0000259" key="1">
    <source>
        <dbReference type="PROSITE" id="PS51186"/>
    </source>
</evidence>
<dbReference type="InterPro" id="IPR016181">
    <property type="entry name" value="Acyl_CoA_acyltransferase"/>
</dbReference>
<organism evidence="2 3">
    <name type="scientific">Paraburkholderia phenazinium</name>
    <dbReference type="NCBI Taxonomy" id="60549"/>
    <lineage>
        <taxon>Bacteria</taxon>
        <taxon>Pseudomonadati</taxon>
        <taxon>Pseudomonadota</taxon>
        <taxon>Betaproteobacteria</taxon>
        <taxon>Burkholderiales</taxon>
        <taxon>Burkholderiaceae</taxon>
        <taxon>Paraburkholderia</taxon>
    </lineage>
</organism>
<evidence type="ECO:0000313" key="2">
    <source>
        <dbReference type="EMBL" id="SDG43377.1"/>
    </source>
</evidence>
<dbReference type="GO" id="GO:0005840">
    <property type="term" value="C:ribosome"/>
    <property type="evidence" value="ECO:0007669"/>
    <property type="project" value="UniProtKB-KW"/>
</dbReference>
<gene>
    <name evidence="2" type="ORF">SAMN05216466_103333</name>
</gene>
<keyword evidence="2" id="KW-0689">Ribosomal protein</keyword>
<sequence length="198" mass="21684">MNHCTVDSIVSPIVRSGFSINDARAEIGLRASLESDREFLRAVYISTRAAEFSNAGWSAVQIDTLLAGQFAMQDAYYRRHYPRGCFDVVLLGALPVGRLYHDWSSSEARLIDIALLPEHRGAGIGTRLMQALVAEAARRAMPMRLYVESGNPVRSLYRRLGFVPAGENGVYEVMRRDAVRFDGEGAVPPLAGLIAAAA</sequence>
<accession>A0A1G7U7I7</accession>
<protein>
    <submittedName>
        <fullName evidence="2">Ribosomal protein S18 acetylase RimI</fullName>
    </submittedName>
</protein>